<keyword evidence="3" id="KW-1185">Reference proteome</keyword>
<dbReference type="AlphaFoldDB" id="A0A4R1KZ36"/>
<evidence type="ECO:0000256" key="1">
    <source>
        <dbReference type="SAM" id="Phobius"/>
    </source>
</evidence>
<keyword evidence="1" id="KW-1133">Transmembrane helix</keyword>
<name>A0A4R1KZ36_9BACT</name>
<evidence type="ECO:0000313" key="3">
    <source>
        <dbReference type="Proteomes" id="UP000295210"/>
    </source>
</evidence>
<keyword evidence="1" id="KW-0812">Transmembrane</keyword>
<dbReference type="RefSeq" id="WP_131998873.1">
    <property type="nucleotide sequence ID" value="NZ_SMGK01000006.1"/>
</dbReference>
<gene>
    <name evidence="2" type="ORF">C7378_3207</name>
</gene>
<evidence type="ECO:0000313" key="2">
    <source>
        <dbReference type="EMBL" id="TCK70818.1"/>
    </source>
</evidence>
<dbReference type="EMBL" id="SMGK01000006">
    <property type="protein sequence ID" value="TCK70818.1"/>
    <property type="molecule type" value="Genomic_DNA"/>
</dbReference>
<accession>A0A4R1KZ36</accession>
<proteinExistence type="predicted"/>
<feature type="transmembrane region" description="Helical" evidence="1">
    <location>
        <begin position="20"/>
        <end position="39"/>
    </location>
</feature>
<organism evidence="2 3">
    <name type="scientific">Acidipila rosea</name>
    <dbReference type="NCBI Taxonomy" id="768535"/>
    <lineage>
        <taxon>Bacteria</taxon>
        <taxon>Pseudomonadati</taxon>
        <taxon>Acidobacteriota</taxon>
        <taxon>Terriglobia</taxon>
        <taxon>Terriglobales</taxon>
        <taxon>Acidobacteriaceae</taxon>
        <taxon>Acidipila</taxon>
    </lineage>
</organism>
<dbReference type="Proteomes" id="UP000295210">
    <property type="component" value="Unassembled WGS sequence"/>
</dbReference>
<reference evidence="2 3" key="1">
    <citation type="submission" date="2019-03" db="EMBL/GenBank/DDBJ databases">
        <title>Genomic Encyclopedia of Type Strains, Phase IV (KMG-IV): sequencing the most valuable type-strain genomes for metagenomic binning, comparative biology and taxonomic classification.</title>
        <authorList>
            <person name="Goeker M."/>
        </authorList>
    </citation>
    <scope>NUCLEOTIDE SEQUENCE [LARGE SCALE GENOMIC DNA]</scope>
    <source>
        <strain evidence="2 3">DSM 103428</strain>
    </source>
</reference>
<keyword evidence="1" id="KW-0472">Membrane</keyword>
<sequence length="150" mass="16902">MTLLDAPAYNAHKARVVRNSIIGGLIAVVVLAIATFVLWDWPQQHRVNRFFAAVESRDMNKAYGIWNNDPDWQQHAARYKDYDFTQFQKDWGSASDYGVIHAHKIVITKTVGNGVVMGVDINGGKTPLFLRVDQKTRQIGFSPVELYVGP</sequence>
<dbReference type="OrthoDB" id="129568at2"/>
<comment type="caution">
    <text evidence="2">The sequence shown here is derived from an EMBL/GenBank/DDBJ whole genome shotgun (WGS) entry which is preliminary data.</text>
</comment>
<protein>
    <submittedName>
        <fullName evidence="2">Uncharacterized protein</fullName>
    </submittedName>
</protein>